<dbReference type="GO" id="GO:0005524">
    <property type="term" value="F:ATP binding"/>
    <property type="evidence" value="ECO:0007669"/>
    <property type="project" value="InterPro"/>
</dbReference>
<dbReference type="Gene3D" id="1.10.510.10">
    <property type="entry name" value="Transferase(Phosphotransferase) domain 1"/>
    <property type="match status" value="1"/>
</dbReference>
<feature type="domain" description="Protein kinase" evidence="1">
    <location>
        <begin position="1"/>
        <end position="93"/>
    </location>
</feature>
<name>A0A1I7YNI9_9BILA</name>
<organism evidence="2 3">
    <name type="scientific">Steinernema glaseri</name>
    <dbReference type="NCBI Taxonomy" id="37863"/>
    <lineage>
        <taxon>Eukaryota</taxon>
        <taxon>Metazoa</taxon>
        <taxon>Ecdysozoa</taxon>
        <taxon>Nematoda</taxon>
        <taxon>Chromadorea</taxon>
        <taxon>Rhabditida</taxon>
        <taxon>Tylenchina</taxon>
        <taxon>Panagrolaimomorpha</taxon>
        <taxon>Strongyloidoidea</taxon>
        <taxon>Steinernematidae</taxon>
        <taxon>Steinernema</taxon>
    </lineage>
</organism>
<keyword evidence="2" id="KW-1185">Reference proteome</keyword>
<dbReference type="GO" id="GO:0004672">
    <property type="term" value="F:protein kinase activity"/>
    <property type="evidence" value="ECO:0007669"/>
    <property type="project" value="InterPro"/>
</dbReference>
<dbReference type="AlphaFoldDB" id="A0A1I7YNI9"/>
<dbReference type="WBParaSite" id="L893_g18211.t1">
    <property type="protein sequence ID" value="L893_g18211.t1"/>
    <property type="gene ID" value="L893_g18211"/>
</dbReference>
<dbReference type="InterPro" id="IPR011009">
    <property type="entry name" value="Kinase-like_dom_sf"/>
</dbReference>
<evidence type="ECO:0000313" key="2">
    <source>
        <dbReference type="Proteomes" id="UP000095287"/>
    </source>
</evidence>
<dbReference type="PROSITE" id="PS50011">
    <property type="entry name" value="PROTEIN_KINASE_DOM"/>
    <property type="match status" value="1"/>
</dbReference>
<reference evidence="3" key="1">
    <citation type="submission" date="2016-11" db="UniProtKB">
        <authorList>
            <consortium name="WormBaseParasite"/>
        </authorList>
    </citation>
    <scope>IDENTIFICATION</scope>
</reference>
<evidence type="ECO:0000313" key="3">
    <source>
        <dbReference type="WBParaSite" id="L893_g18211.t1"/>
    </source>
</evidence>
<dbReference type="Proteomes" id="UP000095287">
    <property type="component" value="Unplaced"/>
</dbReference>
<evidence type="ECO:0000259" key="1">
    <source>
        <dbReference type="PROSITE" id="PS50011"/>
    </source>
</evidence>
<dbReference type="SUPFAM" id="SSF56112">
    <property type="entry name" value="Protein kinase-like (PK-like)"/>
    <property type="match status" value="1"/>
</dbReference>
<accession>A0A1I7YNI9</accession>
<dbReference type="InterPro" id="IPR000719">
    <property type="entry name" value="Prot_kinase_dom"/>
</dbReference>
<sequence>MFHQRFSLSTKDDVWALGVTLLYLATGQFPWDQPTASHYSFNAWMYAPMSLPWFHNLYVTDRPFYNLVRNLLHPTEELRWTAQEGISFLHNMQAQRLQEPTYVVPAPLQEVPFPQYYVRC</sequence>
<proteinExistence type="predicted"/>
<protein>
    <submittedName>
        <fullName evidence="3">Protein kinase domain-containing protein</fullName>
    </submittedName>
</protein>